<dbReference type="EC" id="2.7.13.3" evidence="2"/>
<reference evidence="3" key="1">
    <citation type="journal article" date="2020" name="mSystems">
        <title>Genome- and Community-Level Interaction Insights into Carbon Utilization and Element Cycling Functions of Hydrothermarchaeota in Hydrothermal Sediment.</title>
        <authorList>
            <person name="Zhou Z."/>
            <person name="Liu Y."/>
            <person name="Xu W."/>
            <person name="Pan J."/>
            <person name="Luo Z.H."/>
            <person name="Li M."/>
        </authorList>
    </citation>
    <scope>NUCLEOTIDE SEQUENCE [LARGE SCALE GENOMIC DNA]</scope>
    <source>
        <strain evidence="3">SpSt-548</strain>
    </source>
</reference>
<accession>A0A7V4LE00</accession>
<evidence type="ECO:0000256" key="1">
    <source>
        <dbReference type="ARBA" id="ARBA00000085"/>
    </source>
</evidence>
<dbReference type="InterPro" id="IPR003661">
    <property type="entry name" value="HisK_dim/P_dom"/>
</dbReference>
<dbReference type="InterPro" id="IPR036097">
    <property type="entry name" value="HisK_dim/P_sf"/>
</dbReference>
<protein>
    <recommendedName>
        <fullName evidence="2">histidine kinase</fullName>
        <ecNumber evidence="2">2.7.13.3</ecNumber>
    </recommendedName>
</protein>
<evidence type="ECO:0000256" key="2">
    <source>
        <dbReference type="ARBA" id="ARBA00012438"/>
    </source>
</evidence>
<dbReference type="CDD" id="cd00082">
    <property type="entry name" value="HisKA"/>
    <property type="match status" value="1"/>
</dbReference>
<organism evidence="3">
    <name type="scientific">Desulfobacca acetoxidans</name>
    <dbReference type="NCBI Taxonomy" id="60893"/>
    <lineage>
        <taxon>Bacteria</taxon>
        <taxon>Pseudomonadati</taxon>
        <taxon>Thermodesulfobacteriota</taxon>
        <taxon>Desulfobaccia</taxon>
        <taxon>Desulfobaccales</taxon>
        <taxon>Desulfobaccaceae</taxon>
        <taxon>Desulfobacca</taxon>
    </lineage>
</organism>
<dbReference type="Gene3D" id="1.10.287.130">
    <property type="match status" value="1"/>
</dbReference>
<dbReference type="SUPFAM" id="SSF47384">
    <property type="entry name" value="Homodimeric domain of signal transducing histidine kinase"/>
    <property type="match status" value="1"/>
</dbReference>
<proteinExistence type="predicted"/>
<comment type="caution">
    <text evidence="3">The sequence shown here is derived from an EMBL/GenBank/DDBJ whole genome shotgun (WGS) entry which is preliminary data.</text>
</comment>
<dbReference type="EMBL" id="DSXI01000632">
    <property type="protein sequence ID" value="HGS06167.1"/>
    <property type="molecule type" value="Genomic_DNA"/>
</dbReference>
<gene>
    <name evidence="3" type="ORF">ENT08_10640</name>
</gene>
<dbReference type="AlphaFoldDB" id="A0A7V4LE00"/>
<name>A0A7V4LE00_9BACT</name>
<comment type="catalytic activity">
    <reaction evidence="1">
        <text>ATP + protein L-histidine = ADP + protein N-phospho-L-histidine.</text>
        <dbReference type="EC" id="2.7.13.3"/>
    </reaction>
</comment>
<sequence>MEPLEALSDIRRSLHELAQPLAAVTGMVDLLLLEQEGDSPLLQDIQLINERLEKVLEIVAHIREIARAAT</sequence>
<dbReference type="GO" id="GO:0000155">
    <property type="term" value="F:phosphorelay sensor kinase activity"/>
    <property type="evidence" value="ECO:0007669"/>
    <property type="project" value="InterPro"/>
</dbReference>
<evidence type="ECO:0000313" key="3">
    <source>
        <dbReference type="EMBL" id="HGS06167.1"/>
    </source>
</evidence>